<dbReference type="AlphaFoldDB" id="Q2JBR2"/>
<dbReference type="EMBL" id="CP000249">
    <property type="protein sequence ID" value="ABD11280.1"/>
    <property type="molecule type" value="Genomic_DNA"/>
</dbReference>
<dbReference type="eggNOG" id="ENOG5032EQ4">
    <property type="taxonomic scope" value="Bacteria"/>
</dbReference>
<proteinExistence type="predicted"/>
<dbReference type="HOGENOM" id="CLU_086002_0_0_11"/>
<gene>
    <name evidence="1" type="ordered locus">Francci3_1904</name>
</gene>
<keyword evidence="2" id="KW-1185">Reference proteome</keyword>
<name>Q2JBR2_FRACC</name>
<dbReference type="Proteomes" id="UP000001937">
    <property type="component" value="Chromosome"/>
</dbReference>
<dbReference type="RefSeq" id="WP_011436340.1">
    <property type="nucleotide sequence ID" value="NZ_JENI01000079.1"/>
</dbReference>
<organism evidence="1 2">
    <name type="scientific">Frankia casuarinae (strain DSM 45818 / CECT 9043 / HFP020203 / CcI3)</name>
    <dbReference type="NCBI Taxonomy" id="106370"/>
    <lineage>
        <taxon>Bacteria</taxon>
        <taxon>Bacillati</taxon>
        <taxon>Actinomycetota</taxon>
        <taxon>Actinomycetes</taxon>
        <taxon>Frankiales</taxon>
        <taxon>Frankiaceae</taxon>
        <taxon>Frankia</taxon>
    </lineage>
</organism>
<evidence type="ECO:0000313" key="1">
    <source>
        <dbReference type="EMBL" id="ABD11280.1"/>
    </source>
</evidence>
<dbReference type="KEGG" id="fra:Francci3_1904"/>
<reference evidence="1 2" key="1">
    <citation type="journal article" date="2007" name="Genome Res.">
        <title>Genome characteristics of facultatively symbiotic Frankia sp. strains reflect host range and host plant biogeography.</title>
        <authorList>
            <person name="Normand P."/>
            <person name="Lapierre P."/>
            <person name="Tisa L.S."/>
            <person name="Gogarten J.P."/>
            <person name="Alloisio N."/>
            <person name="Bagnarol E."/>
            <person name="Bassi C.A."/>
            <person name="Berry A.M."/>
            <person name="Bickhart D.M."/>
            <person name="Choisne N."/>
            <person name="Couloux A."/>
            <person name="Cournoyer B."/>
            <person name="Cruveiller S."/>
            <person name="Daubin V."/>
            <person name="Demange N."/>
            <person name="Francino M.P."/>
            <person name="Goltsman E."/>
            <person name="Huang Y."/>
            <person name="Kopp O.R."/>
            <person name="Labarre L."/>
            <person name="Lapidus A."/>
            <person name="Lavire C."/>
            <person name="Marechal J."/>
            <person name="Martinez M."/>
            <person name="Mastronunzio J.E."/>
            <person name="Mullin B.C."/>
            <person name="Niemann J."/>
            <person name="Pujic P."/>
            <person name="Rawnsley T."/>
            <person name="Rouy Z."/>
            <person name="Schenowitz C."/>
            <person name="Sellstedt A."/>
            <person name="Tavares F."/>
            <person name="Tomkins J.P."/>
            <person name="Vallenet D."/>
            <person name="Valverde C."/>
            <person name="Wall L.G."/>
            <person name="Wang Y."/>
            <person name="Medigue C."/>
            <person name="Benson D.R."/>
        </authorList>
    </citation>
    <scope>NUCLEOTIDE SEQUENCE [LARGE SCALE GENOMIC DNA]</scope>
    <source>
        <strain evidence="2">DSM 45818 / CECT 9043 / CcI3</strain>
    </source>
</reference>
<protein>
    <submittedName>
        <fullName evidence="1">Uncharacterized protein</fullName>
    </submittedName>
</protein>
<evidence type="ECO:0000313" key="2">
    <source>
        <dbReference type="Proteomes" id="UP000001937"/>
    </source>
</evidence>
<dbReference type="STRING" id="106370.Francci3_1904"/>
<accession>Q2JBR2</accession>
<sequence length="270" mass="27507">MPTVGNVLPALSASPRSGVLTGWGNAWLAGLVGLDDVITQMHRALGGEAAPHTLGDEPLVLGLGALRSAGAQRLRLVLPAPGDATGLPGPAEVNRDAITAGEAIIVIGPNPPLVLVPGVVVHGPALEGRLESVHWRVLVASRVPPPGAGLRAAEHDLSNAIRTTTAALIDLDIASARPEVLALLRDRGVDDPGPGLGPGHPPGAHALLARAERLSTLLDLAARDDGAAVTASEIARRSAALRNLSAAVRRAYAAAYDAFDPTYAPVPPSN</sequence>